<keyword evidence="5" id="KW-1185">Reference proteome</keyword>
<dbReference type="GO" id="GO:0008270">
    <property type="term" value="F:zinc ion binding"/>
    <property type="evidence" value="ECO:0007669"/>
    <property type="project" value="UniProtKB-KW"/>
</dbReference>
<dbReference type="AlphaFoldDB" id="A0A8R7QAK5"/>
<dbReference type="InterPro" id="IPR001607">
    <property type="entry name" value="Znf_UBP"/>
</dbReference>
<dbReference type="EnsemblPlants" id="TuG1812G0500001492.01.T01">
    <property type="protein sequence ID" value="TuG1812G0500001492.01.T01"/>
    <property type="gene ID" value="TuG1812G0500001492.01"/>
</dbReference>
<evidence type="ECO:0000256" key="1">
    <source>
        <dbReference type="PROSITE-ProRule" id="PRU00502"/>
    </source>
</evidence>
<reference evidence="5" key="1">
    <citation type="journal article" date="2013" name="Nature">
        <title>Draft genome of the wheat A-genome progenitor Triticum urartu.</title>
        <authorList>
            <person name="Ling H.Q."/>
            <person name="Zhao S."/>
            <person name="Liu D."/>
            <person name="Wang J."/>
            <person name="Sun H."/>
            <person name="Zhang C."/>
            <person name="Fan H."/>
            <person name="Li D."/>
            <person name="Dong L."/>
            <person name="Tao Y."/>
            <person name="Gao C."/>
            <person name="Wu H."/>
            <person name="Li Y."/>
            <person name="Cui Y."/>
            <person name="Guo X."/>
            <person name="Zheng S."/>
            <person name="Wang B."/>
            <person name="Yu K."/>
            <person name="Liang Q."/>
            <person name="Yang W."/>
            <person name="Lou X."/>
            <person name="Chen J."/>
            <person name="Feng M."/>
            <person name="Jian J."/>
            <person name="Zhang X."/>
            <person name="Luo G."/>
            <person name="Jiang Y."/>
            <person name="Liu J."/>
            <person name="Wang Z."/>
            <person name="Sha Y."/>
            <person name="Zhang B."/>
            <person name="Wu H."/>
            <person name="Tang D."/>
            <person name="Shen Q."/>
            <person name="Xue P."/>
            <person name="Zou S."/>
            <person name="Wang X."/>
            <person name="Liu X."/>
            <person name="Wang F."/>
            <person name="Yang Y."/>
            <person name="An X."/>
            <person name="Dong Z."/>
            <person name="Zhang K."/>
            <person name="Zhang X."/>
            <person name="Luo M.C."/>
            <person name="Dvorak J."/>
            <person name="Tong Y."/>
            <person name="Wang J."/>
            <person name="Yang H."/>
            <person name="Li Z."/>
            <person name="Wang D."/>
            <person name="Zhang A."/>
            <person name="Wang J."/>
        </authorList>
    </citation>
    <scope>NUCLEOTIDE SEQUENCE</scope>
    <source>
        <strain evidence="5">cv. G1812</strain>
    </source>
</reference>
<feature type="region of interest" description="Disordered" evidence="2">
    <location>
        <begin position="28"/>
        <end position="68"/>
    </location>
</feature>
<feature type="domain" description="UBP-type" evidence="3">
    <location>
        <begin position="90"/>
        <end position="195"/>
    </location>
</feature>
<dbReference type="GeneID" id="125508545"/>
<dbReference type="PANTHER" id="PTHR47665">
    <property type="entry name" value="HISTONE DEACETYLASE-LIKE PROTEIN"/>
    <property type="match status" value="1"/>
</dbReference>
<evidence type="ECO:0000259" key="3">
    <source>
        <dbReference type="PROSITE" id="PS50271"/>
    </source>
</evidence>
<name>A0A8R7QAK5_TRIUA</name>
<dbReference type="SUPFAM" id="SSF57850">
    <property type="entry name" value="RING/U-box"/>
    <property type="match status" value="1"/>
</dbReference>
<dbReference type="Gramene" id="TuG1812G0500001492.01.T01">
    <property type="protein sequence ID" value="TuG1812G0500001492.01.T01"/>
    <property type="gene ID" value="TuG1812G0500001492.01"/>
</dbReference>
<dbReference type="Pfam" id="PF02148">
    <property type="entry name" value="zf-UBP"/>
    <property type="match status" value="1"/>
</dbReference>
<sequence>MSIWASDIVLYLHDSPWPVRLVGKKNRRLPLHSDSPRMSSAAGAGEHSSSSRPGKEREEGTDDINRKVDDEGDLSLELYGAEAGWVEARTSCPHLPAMPAASADELARVPAPDSHCSRCHHPSENWLCLICKDVLCSRFINKHMLCHYQETGHCIALSFSDLSVWCFACDSYLDAQSILELLPVYEVAHLLKFGERPPFRSLEVLDLSSGQNGGSSSSS</sequence>
<dbReference type="Proteomes" id="UP000015106">
    <property type="component" value="Chromosome 5"/>
</dbReference>
<dbReference type="SMART" id="SM00290">
    <property type="entry name" value="ZnF_UBP"/>
    <property type="match status" value="1"/>
</dbReference>
<dbReference type="RefSeq" id="XP_048529235.1">
    <property type="nucleotide sequence ID" value="XM_048673278.1"/>
</dbReference>
<proteinExistence type="predicted"/>
<evidence type="ECO:0000313" key="5">
    <source>
        <dbReference type="Proteomes" id="UP000015106"/>
    </source>
</evidence>
<dbReference type="PANTHER" id="PTHR47665:SF1">
    <property type="entry name" value="HISTONE DEACETYLASE-LIKE PROTEIN"/>
    <property type="match status" value="1"/>
</dbReference>
<feature type="compositionally biased region" description="Low complexity" evidence="2">
    <location>
        <begin position="39"/>
        <end position="51"/>
    </location>
</feature>
<reference evidence="4" key="3">
    <citation type="submission" date="2022-06" db="UniProtKB">
        <authorList>
            <consortium name="EnsemblPlants"/>
        </authorList>
    </citation>
    <scope>IDENTIFICATION</scope>
</reference>
<gene>
    <name evidence="4" type="primary">LOC125508545</name>
</gene>
<keyword evidence="1" id="KW-0862">Zinc</keyword>
<accession>A0A8R7QAK5</accession>
<feature type="compositionally biased region" description="Basic and acidic residues" evidence="2">
    <location>
        <begin position="53"/>
        <end position="68"/>
    </location>
</feature>
<keyword evidence="1" id="KW-0863">Zinc-finger</keyword>
<organism evidence="4 5">
    <name type="scientific">Triticum urartu</name>
    <name type="common">Red wild einkorn</name>
    <name type="synonym">Crithodium urartu</name>
    <dbReference type="NCBI Taxonomy" id="4572"/>
    <lineage>
        <taxon>Eukaryota</taxon>
        <taxon>Viridiplantae</taxon>
        <taxon>Streptophyta</taxon>
        <taxon>Embryophyta</taxon>
        <taxon>Tracheophyta</taxon>
        <taxon>Spermatophyta</taxon>
        <taxon>Magnoliopsida</taxon>
        <taxon>Liliopsida</taxon>
        <taxon>Poales</taxon>
        <taxon>Poaceae</taxon>
        <taxon>BOP clade</taxon>
        <taxon>Pooideae</taxon>
        <taxon>Triticodae</taxon>
        <taxon>Triticeae</taxon>
        <taxon>Triticinae</taxon>
        <taxon>Triticum</taxon>
    </lineage>
</organism>
<evidence type="ECO:0000313" key="4">
    <source>
        <dbReference type="EnsemblPlants" id="TuG1812G0500001492.01.T01"/>
    </source>
</evidence>
<protein>
    <recommendedName>
        <fullName evidence="3">UBP-type domain-containing protein</fullName>
    </recommendedName>
</protein>
<reference evidence="4" key="2">
    <citation type="submission" date="2018-03" db="EMBL/GenBank/DDBJ databases">
        <title>The Triticum urartu genome reveals the dynamic nature of wheat genome evolution.</title>
        <authorList>
            <person name="Ling H."/>
            <person name="Ma B."/>
            <person name="Shi X."/>
            <person name="Liu H."/>
            <person name="Dong L."/>
            <person name="Sun H."/>
            <person name="Cao Y."/>
            <person name="Gao Q."/>
            <person name="Zheng S."/>
            <person name="Li Y."/>
            <person name="Yu Y."/>
            <person name="Du H."/>
            <person name="Qi M."/>
            <person name="Li Y."/>
            <person name="Yu H."/>
            <person name="Cui Y."/>
            <person name="Wang N."/>
            <person name="Chen C."/>
            <person name="Wu H."/>
            <person name="Zhao Y."/>
            <person name="Zhang J."/>
            <person name="Li Y."/>
            <person name="Zhou W."/>
            <person name="Zhang B."/>
            <person name="Hu W."/>
            <person name="Eijk M."/>
            <person name="Tang J."/>
            <person name="Witsenboer H."/>
            <person name="Zhao S."/>
            <person name="Li Z."/>
            <person name="Zhang A."/>
            <person name="Wang D."/>
            <person name="Liang C."/>
        </authorList>
    </citation>
    <scope>NUCLEOTIDE SEQUENCE [LARGE SCALE GENOMIC DNA]</scope>
    <source>
        <strain evidence="4">cv. G1812</strain>
    </source>
</reference>
<evidence type="ECO:0000256" key="2">
    <source>
        <dbReference type="SAM" id="MobiDB-lite"/>
    </source>
</evidence>
<keyword evidence="1" id="KW-0479">Metal-binding</keyword>
<dbReference type="InterPro" id="IPR013083">
    <property type="entry name" value="Znf_RING/FYVE/PHD"/>
</dbReference>
<dbReference type="PROSITE" id="PS50271">
    <property type="entry name" value="ZF_UBP"/>
    <property type="match status" value="1"/>
</dbReference>
<dbReference type="Gene3D" id="3.30.40.10">
    <property type="entry name" value="Zinc/RING finger domain, C3HC4 (zinc finger)"/>
    <property type="match status" value="1"/>
</dbReference>